<organism evidence="3 4">
    <name type="scientific">Lithohypha guttulata</name>
    <dbReference type="NCBI Taxonomy" id="1690604"/>
    <lineage>
        <taxon>Eukaryota</taxon>
        <taxon>Fungi</taxon>
        <taxon>Dikarya</taxon>
        <taxon>Ascomycota</taxon>
        <taxon>Pezizomycotina</taxon>
        <taxon>Eurotiomycetes</taxon>
        <taxon>Chaetothyriomycetidae</taxon>
        <taxon>Chaetothyriales</taxon>
        <taxon>Trichomeriaceae</taxon>
        <taxon>Lithohypha</taxon>
    </lineage>
</organism>
<feature type="compositionally biased region" description="Low complexity" evidence="1">
    <location>
        <begin position="172"/>
        <end position="209"/>
    </location>
</feature>
<dbReference type="AlphaFoldDB" id="A0AAN7SU79"/>
<evidence type="ECO:0000313" key="3">
    <source>
        <dbReference type="EMBL" id="KAK5081648.1"/>
    </source>
</evidence>
<evidence type="ECO:0000313" key="4">
    <source>
        <dbReference type="Proteomes" id="UP001309876"/>
    </source>
</evidence>
<dbReference type="EMBL" id="JAVRRJ010000009">
    <property type="protein sequence ID" value="KAK5081648.1"/>
    <property type="molecule type" value="Genomic_DNA"/>
</dbReference>
<evidence type="ECO:0000256" key="1">
    <source>
        <dbReference type="SAM" id="MobiDB-lite"/>
    </source>
</evidence>
<keyword evidence="2" id="KW-0732">Signal</keyword>
<feature type="signal peptide" evidence="2">
    <location>
        <begin position="1"/>
        <end position="19"/>
    </location>
</feature>
<evidence type="ECO:0000256" key="2">
    <source>
        <dbReference type="SAM" id="SignalP"/>
    </source>
</evidence>
<dbReference type="PANTHER" id="PTHR40640">
    <property type="entry name" value="ANCHORED GLYCOPROTEIN, PUTATIVE (AFU_ORTHOLOGUE AFUA_8G04860)-RELATED"/>
    <property type="match status" value="1"/>
</dbReference>
<comment type="caution">
    <text evidence="3">The sequence shown here is derived from an EMBL/GenBank/DDBJ whole genome shotgun (WGS) entry which is preliminary data.</text>
</comment>
<dbReference type="Proteomes" id="UP001309876">
    <property type="component" value="Unassembled WGS sequence"/>
</dbReference>
<protein>
    <submittedName>
        <fullName evidence="3">Uncharacterized protein</fullName>
    </submittedName>
</protein>
<feature type="chain" id="PRO_5043029784" evidence="2">
    <location>
        <begin position="20"/>
        <end position="238"/>
    </location>
</feature>
<proteinExistence type="predicted"/>
<name>A0AAN7SU79_9EURO</name>
<feature type="region of interest" description="Disordered" evidence="1">
    <location>
        <begin position="166"/>
        <end position="209"/>
    </location>
</feature>
<dbReference type="PANTHER" id="PTHR40640:SF1">
    <property type="entry name" value="ANCHORED GLYCOPROTEIN, PUTATIVE (AFU_ORTHOLOGUE AFUA_8G04860)-RELATED"/>
    <property type="match status" value="1"/>
</dbReference>
<reference evidence="3 4" key="1">
    <citation type="submission" date="2023-08" db="EMBL/GenBank/DDBJ databases">
        <title>Black Yeasts Isolated from many extreme environments.</title>
        <authorList>
            <person name="Coleine C."/>
            <person name="Stajich J.E."/>
            <person name="Selbmann L."/>
        </authorList>
    </citation>
    <scope>NUCLEOTIDE SEQUENCE [LARGE SCALE GENOMIC DNA]</scope>
    <source>
        <strain evidence="3 4">CCFEE 5910</strain>
    </source>
</reference>
<keyword evidence="4" id="KW-1185">Reference proteome</keyword>
<gene>
    <name evidence="3" type="ORF">LTR05_007781</name>
</gene>
<sequence>MPRLTVLTLASGILTIAAAQSSTTSGVTSFFFPLADQQPLVASVVAADSTANTLVVQCVSDLGDLECGFPAPITITAGPSTLHVNPTGIYQALGELDCQLTGTSDAVCAITAPIYDPEYLAMVADEDFPTEPATSSSTTTVSGLELQITDYYVTVTITAGELGLLDTSTSPTATGSTNGTESTSGTASRTSRSITTGSATGSSSAGPASATGNIAARLSGVMFSGVAAGMMVVPLFLL</sequence>
<accession>A0AAN7SU79</accession>